<feature type="compositionally biased region" description="Basic and acidic residues" evidence="4">
    <location>
        <begin position="821"/>
        <end position="830"/>
    </location>
</feature>
<feature type="compositionally biased region" description="Low complexity" evidence="4">
    <location>
        <begin position="338"/>
        <end position="369"/>
    </location>
</feature>
<feature type="region of interest" description="Disordered" evidence="4">
    <location>
        <begin position="552"/>
        <end position="581"/>
    </location>
</feature>
<sequence>MSTPSSVHTPVMNQEGSVPPTFDVPNTQGCSEQAQNYTHLDLKSSLPPPSYSWSDSEHSDNEDDTEEERRRKKAEKKREKKLRRKERERMERREKEEEKEREKELSSALSKKSKILSAISAGDSSKLQSLLYTSSLTTLDFPSLLYLCLRISGSPKKQLLEDLRLGVIKCLLRVCPTSQINEREKKSGRSILHGACKEGDEGFVMLIGELGVGVEFNEVCGESGWTPLHYSVANGHINITSLLLQRPEINLSLKTDPNLTREENGNGVTPLEVVYFLDKRSKHKNITCKGKALSEVKASKKSWEGVVEEIRGYLNPEGGGKGGEKKNKKKSQSEDITSDSNSTPSASPAPNSTTSTNPPQPSSFTLTPNASSSLLPSLLVMGFSQEQCEDAILACGGKTTTADDLIAWILENESGSGFREAGDKKARSQAPSAEEVEKVIAIVGANEGEPPRPNPAADADDESQPNHSAHSASQLISDLKAKQREINRNWNNQRVKQQKEEGERKAKEEIERKEREEKEKKAKEDEEKSKKLAAEAARIEAEMEAHLQSTGGLYTPGIAQHHSHLSSQLHPNPNPYTPHPEIYHDPNTPMYYVDEYGVPVDEYGNPIDPNYLMGYGSGGGAPAPPPVHDEEQFPELGMGATSPTADGSDKKKKRRRRRRASKDNNEGPMPNDAEQKGGRISPHPSHHARAMAEGDIRASAAAFIPNYGNPVGPPLLAPEFVPSGFVPAVNPQYVVPKNVVDPQTVPEFIPQTPLPPPPVSNPLPVDTVPITSGLGNLWGSSSGGGKIDSTPNLGLGLGLGLGGGLNADSGFLSSLGLDKQDGEKAKKEGSGEGLWGGGGTSGGLGGGIW</sequence>
<dbReference type="PANTHER" id="PTHR24166:SF48">
    <property type="entry name" value="PROTEIN VAPYRIN"/>
    <property type="match status" value="1"/>
</dbReference>
<gene>
    <name evidence="5" type="ORF">TL16_g12390</name>
</gene>
<dbReference type="AlphaFoldDB" id="A0A9W7BRV4"/>
<evidence type="ECO:0000313" key="6">
    <source>
        <dbReference type="Proteomes" id="UP001162640"/>
    </source>
</evidence>
<dbReference type="PROSITE" id="PS50297">
    <property type="entry name" value="ANK_REP_REGION"/>
    <property type="match status" value="1"/>
</dbReference>
<dbReference type="InterPro" id="IPR036770">
    <property type="entry name" value="Ankyrin_rpt-contain_sf"/>
</dbReference>
<proteinExistence type="predicted"/>
<dbReference type="Proteomes" id="UP001162640">
    <property type="component" value="Unassembled WGS sequence"/>
</dbReference>
<dbReference type="PANTHER" id="PTHR24166">
    <property type="entry name" value="ROLLING PEBBLES, ISOFORM B"/>
    <property type="match status" value="1"/>
</dbReference>
<keyword evidence="1" id="KW-0677">Repeat</keyword>
<feature type="compositionally biased region" description="Basic residues" evidence="4">
    <location>
        <begin position="650"/>
        <end position="660"/>
    </location>
</feature>
<feature type="region of interest" description="Disordered" evidence="4">
    <location>
        <begin position="616"/>
        <end position="690"/>
    </location>
</feature>
<dbReference type="EMBL" id="BLQM01000499">
    <property type="protein sequence ID" value="GMH92587.1"/>
    <property type="molecule type" value="Genomic_DNA"/>
</dbReference>
<protein>
    <submittedName>
        <fullName evidence="5">Uncharacterized protein</fullName>
    </submittedName>
</protein>
<feature type="region of interest" description="Disordered" evidence="4">
    <location>
        <begin position="446"/>
        <end position="474"/>
    </location>
</feature>
<dbReference type="InterPro" id="IPR009060">
    <property type="entry name" value="UBA-like_sf"/>
</dbReference>
<evidence type="ECO:0000256" key="1">
    <source>
        <dbReference type="ARBA" id="ARBA00022737"/>
    </source>
</evidence>
<feature type="compositionally biased region" description="Polar residues" evidence="4">
    <location>
        <begin position="1"/>
        <end position="16"/>
    </location>
</feature>
<feature type="region of interest" description="Disordered" evidence="4">
    <location>
        <begin position="1"/>
        <end position="107"/>
    </location>
</feature>
<dbReference type="Gene3D" id="1.25.40.20">
    <property type="entry name" value="Ankyrin repeat-containing domain"/>
    <property type="match status" value="1"/>
</dbReference>
<feature type="repeat" description="ANK" evidence="3">
    <location>
        <begin position="223"/>
        <end position="246"/>
    </location>
</feature>
<dbReference type="InterPro" id="IPR050889">
    <property type="entry name" value="Dendritic_Spine_Reg/Scaffold"/>
</dbReference>
<dbReference type="InterPro" id="IPR002110">
    <property type="entry name" value="Ankyrin_rpt"/>
</dbReference>
<evidence type="ECO:0000313" key="5">
    <source>
        <dbReference type="EMBL" id="GMH92587.1"/>
    </source>
</evidence>
<evidence type="ECO:0000256" key="3">
    <source>
        <dbReference type="PROSITE-ProRule" id="PRU00023"/>
    </source>
</evidence>
<accession>A0A9W7BRV4</accession>
<dbReference type="SUPFAM" id="SSF46934">
    <property type="entry name" value="UBA-like"/>
    <property type="match status" value="1"/>
</dbReference>
<feature type="compositionally biased region" description="Basic and acidic residues" evidence="4">
    <location>
        <begin position="497"/>
        <end position="534"/>
    </location>
</feature>
<feature type="compositionally biased region" description="Gly residues" evidence="4">
    <location>
        <begin position="831"/>
        <end position="849"/>
    </location>
</feature>
<feature type="compositionally biased region" description="Basic and acidic residues" evidence="4">
    <location>
        <begin position="85"/>
        <end position="105"/>
    </location>
</feature>
<dbReference type="Pfam" id="PF12796">
    <property type="entry name" value="Ank_2"/>
    <property type="match status" value="1"/>
</dbReference>
<feature type="compositionally biased region" description="Basic residues" evidence="4">
    <location>
        <begin position="70"/>
        <end position="84"/>
    </location>
</feature>
<feature type="region of interest" description="Disordered" evidence="4">
    <location>
        <begin position="821"/>
        <end position="849"/>
    </location>
</feature>
<dbReference type="SUPFAM" id="SSF48403">
    <property type="entry name" value="Ankyrin repeat"/>
    <property type="match status" value="1"/>
</dbReference>
<evidence type="ECO:0000256" key="2">
    <source>
        <dbReference type="ARBA" id="ARBA00023043"/>
    </source>
</evidence>
<feature type="compositionally biased region" description="Polar residues" evidence="4">
    <location>
        <begin position="465"/>
        <end position="474"/>
    </location>
</feature>
<comment type="caution">
    <text evidence="5">The sequence shown here is derived from an EMBL/GenBank/DDBJ whole genome shotgun (WGS) entry which is preliminary data.</text>
</comment>
<dbReference type="PROSITE" id="PS50088">
    <property type="entry name" value="ANK_REPEAT"/>
    <property type="match status" value="1"/>
</dbReference>
<name>A0A9W7BRV4_9STRA</name>
<feature type="region of interest" description="Disordered" evidence="4">
    <location>
        <begin position="486"/>
        <end position="534"/>
    </location>
</feature>
<dbReference type="SMART" id="SM00248">
    <property type="entry name" value="ANK"/>
    <property type="match status" value="2"/>
</dbReference>
<feature type="region of interest" description="Disordered" evidence="4">
    <location>
        <begin position="313"/>
        <end position="369"/>
    </location>
</feature>
<reference evidence="6" key="1">
    <citation type="journal article" date="2023" name="Commun. Biol.">
        <title>Genome analysis of Parmales, the sister group of diatoms, reveals the evolutionary specialization of diatoms from phago-mixotrophs to photoautotrophs.</title>
        <authorList>
            <person name="Ban H."/>
            <person name="Sato S."/>
            <person name="Yoshikawa S."/>
            <person name="Yamada K."/>
            <person name="Nakamura Y."/>
            <person name="Ichinomiya M."/>
            <person name="Sato N."/>
            <person name="Blanc-Mathieu R."/>
            <person name="Endo H."/>
            <person name="Kuwata A."/>
            <person name="Ogata H."/>
        </authorList>
    </citation>
    <scope>NUCLEOTIDE SEQUENCE [LARGE SCALE GENOMIC DNA]</scope>
</reference>
<keyword evidence="2 3" id="KW-0040">ANK repeat</keyword>
<organism evidence="5 6">
    <name type="scientific">Triparma laevis f. inornata</name>
    <dbReference type="NCBI Taxonomy" id="1714386"/>
    <lineage>
        <taxon>Eukaryota</taxon>
        <taxon>Sar</taxon>
        <taxon>Stramenopiles</taxon>
        <taxon>Ochrophyta</taxon>
        <taxon>Bolidophyceae</taxon>
        <taxon>Parmales</taxon>
        <taxon>Triparmaceae</taxon>
        <taxon>Triparma</taxon>
    </lineage>
</organism>
<feature type="compositionally biased region" description="Polar residues" evidence="4">
    <location>
        <begin position="24"/>
        <end position="38"/>
    </location>
</feature>
<evidence type="ECO:0000256" key="4">
    <source>
        <dbReference type="SAM" id="MobiDB-lite"/>
    </source>
</evidence>